<reference evidence="2" key="1">
    <citation type="submission" date="2017-09" db="EMBL/GenBank/DDBJ databases">
        <title>FDA dAtabase for Regulatory Grade micrObial Sequences (FDA-ARGOS): Supporting development and validation of Infectious Disease Dx tests.</title>
        <authorList>
            <person name="Goldberg B."/>
            <person name="Campos J."/>
            <person name="Tallon L."/>
            <person name="Sadzewicz L."/>
            <person name="Ott S."/>
            <person name="Zhao X."/>
            <person name="Nagaraj S."/>
            <person name="Vavikolanu K."/>
            <person name="Aluvathingal J."/>
            <person name="Nadendla S."/>
            <person name="Geyer C."/>
            <person name="Sichtig H."/>
        </authorList>
    </citation>
    <scope>NUCLEOTIDE SEQUENCE [LARGE SCALE GENOMIC DNA]</scope>
    <source>
        <strain evidence="2">FDAARGOS_370</strain>
    </source>
</reference>
<gene>
    <name evidence="1" type="ORF">CRM76_11405</name>
</gene>
<dbReference type="Pfam" id="PF14305">
    <property type="entry name" value="ATPgrasp_TupA"/>
    <property type="match status" value="1"/>
</dbReference>
<keyword evidence="1" id="KW-0808">Transferase</keyword>
<evidence type="ECO:0000313" key="1">
    <source>
        <dbReference type="EMBL" id="PEH72496.1"/>
    </source>
</evidence>
<accession>A0A2A7U263</accession>
<dbReference type="Proteomes" id="UP000219788">
    <property type="component" value="Unassembled WGS sequence"/>
</dbReference>
<dbReference type="STRING" id="636.AAW15_06915"/>
<protein>
    <submittedName>
        <fullName evidence="1">Glycosyltransferase</fullName>
    </submittedName>
</protein>
<evidence type="ECO:0000313" key="2">
    <source>
        <dbReference type="Proteomes" id="UP000219788"/>
    </source>
</evidence>
<dbReference type="AlphaFoldDB" id="A0A2A7U263"/>
<sequence length="312" mass="37370">MKNKWLLKRVEYRLKVLRAWLQSDRRFKAKRFYDDFGRELQLSPPQTFNEKIIFRMIFDRNKRFTELADKVIARDFIRQQIGEKYVVATLGVYSAFDHIDFNTLPQKFVIKCSHDSASAIVCTDKARFDIAGARAKINFYLSRNMYVTTRERHYKNITPRIICEKYLDVFAQRDQDITPELFRVHCFSGQPKFIEVDFSDSRGRESVNIYDENWQRQDVRVGYRQTHYPNNLDPRISKPAKLDEMLALSRQLTADFDYCRMDWFVVGDDIYFSEFTFTPYAGRMRFFPAEFDYRFGAAWQQQIHPDSKRTAR</sequence>
<dbReference type="RefSeq" id="WP_098143114.1">
    <property type="nucleotide sequence ID" value="NZ_CP084517.1"/>
</dbReference>
<comment type="caution">
    <text evidence="1">The sequence shown here is derived from an EMBL/GenBank/DDBJ whole genome shotgun (WGS) entry which is preliminary data.</text>
</comment>
<dbReference type="GO" id="GO:0016740">
    <property type="term" value="F:transferase activity"/>
    <property type="evidence" value="ECO:0007669"/>
    <property type="project" value="UniProtKB-KW"/>
</dbReference>
<dbReference type="InterPro" id="IPR029465">
    <property type="entry name" value="ATPgrasp_TupA"/>
</dbReference>
<dbReference type="OrthoDB" id="9791827at2"/>
<name>A0A2A7U263_EDWTA</name>
<proteinExistence type="predicted"/>
<dbReference type="EMBL" id="PDDV01000013">
    <property type="protein sequence ID" value="PEH72496.1"/>
    <property type="molecule type" value="Genomic_DNA"/>
</dbReference>
<organism evidence="1 2">
    <name type="scientific">Edwardsiella tarda</name>
    <dbReference type="NCBI Taxonomy" id="636"/>
    <lineage>
        <taxon>Bacteria</taxon>
        <taxon>Pseudomonadati</taxon>
        <taxon>Pseudomonadota</taxon>
        <taxon>Gammaproteobacteria</taxon>
        <taxon>Enterobacterales</taxon>
        <taxon>Hafniaceae</taxon>
        <taxon>Edwardsiella</taxon>
    </lineage>
</organism>